<reference evidence="2 3" key="1">
    <citation type="submission" date="2018-06" db="EMBL/GenBank/DDBJ databases">
        <authorList>
            <consortium name="Pathogen Informatics"/>
            <person name="Doyle S."/>
        </authorList>
    </citation>
    <scope>NUCLEOTIDE SEQUENCE [LARGE SCALE GENOMIC DNA]</scope>
    <source>
        <strain evidence="2 3">NCTC1934</strain>
    </source>
</reference>
<dbReference type="EMBL" id="UGRY01000002">
    <property type="protein sequence ID" value="SUA72832.1"/>
    <property type="molecule type" value="Genomic_DNA"/>
</dbReference>
<dbReference type="AlphaFoldDB" id="A0A378Y6J1"/>
<organism evidence="2 3">
    <name type="scientific">Nocardia otitidiscaviarum</name>
    <dbReference type="NCBI Taxonomy" id="1823"/>
    <lineage>
        <taxon>Bacteria</taxon>
        <taxon>Bacillati</taxon>
        <taxon>Actinomycetota</taxon>
        <taxon>Actinomycetes</taxon>
        <taxon>Mycobacteriales</taxon>
        <taxon>Nocardiaceae</taxon>
        <taxon>Nocardia</taxon>
    </lineage>
</organism>
<protein>
    <submittedName>
        <fullName evidence="2">Uncharacterized protein</fullName>
    </submittedName>
</protein>
<dbReference type="SUPFAM" id="SSF64288">
    <property type="entry name" value="Chorismate lyase-like"/>
    <property type="match status" value="1"/>
</dbReference>
<dbReference type="RefSeq" id="WP_039818580.1">
    <property type="nucleotide sequence ID" value="NZ_UGRY01000002.1"/>
</dbReference>
<dbReference type="OrthoDB" id="9947966at2"/>
<evidence type="ECO:0000256" key="1">
    <source>
        <dbReference type="SAM" id="MobiDB-lite"/>
    </source>
</evidence>
<dbReference type="InterPro" id="IPR028978">
    <property type="entry name" value="Chorismate_lyase_/UTRA_dom_sf"/>
</dbReference>
<dbReference type="Proteomes" id="UP000255467">
    <property type="component" value="Unassembled WGS sequence"/>
</dbReference>
<keyword evidence="3" id="KW-1185">Reference proteome</keyword>
<sequence>MFDGWYGDVVGSQPYPTLDPCSDFPLLTKLILVADGSTTLLLQVLAGSAISAEALPTRTAAIDDCPEAREVFGGDEPLAMRRSRLRDRTGAIVSENLITYRQRDRGALIPAEGVPFGLHTRRMGLYERRRVFIAGVTRSSFGALPARSAGRVYEIAFSTEQRVLVHEVFEPGLLPIQSDSFDRTAVPSTGRPGRTSYELIGNPVPSGGDRD</sequence>
<evidence type="ECO:0000313" key="3">
    <source>
        <dbReference type="Proteomes" id="UP000255467"/>
    </source>
</evidence>
<proteinExistence type="predicted"/>
<feature type="region of interest" description="Disordered" evidence="1">
    <location>
        <begin position="180"/>
        <end position="211"/>
    </location>
</feature>
<gene>
    <name evidence="2" type="ORF">NCTC1934_00262</name>
</gene>
<evidence type="ECO:0000313" key="2">
    <source>
        <dbReference type="EMBL" id="SUA72832.1"/>
    </source>
</evidence>
<name>A0A378Y6J1_9NOCA</name>
<accession>A0A378Y6J1</accession>
<dbReference type="Gene3D" id="3.40.1410.10">
    <property type="entry name" value="Chorismate lyase-like"/>
    <property type="match status" value="1"/>
</dbReference>